<evidence type="ECO:0000313" key="2">
    <source>
        <dbReference type="Proteomes" id="UP000037122"/>
    </source>
</evidence>
<dbReference type="Proteomes" id="UP000037122">
    <property type="component" value="Unassembled WGS sequence"/>
</dbReference>
<proteinExistence type="predicted"/>
<protein>
    <submittedName>
        <fullName evidence="1">Uncharacterized protein</fullName>
    </submittedName>
</protein>
<sequence>MKKRRKRWWSCDWIRYFWGTRCLYISRVDSGSSQQSQKRHHRTGARLGDGAPCIAWGDGMSIGWRAHFDSVREASPWKLQNVTWLQMGH</sequence>
<comment type="caution">
    <text evidence="1">The sequence shown here is derived from an EMBL/GenBank/DDBJ whole genome shotgun (WGS) entry which is preliminary data.</text>
</comment>
<dbReference type="EMBL" id="LGST01000032">
    <property type="protein sequence ID" value="KND98447.1"/>
    <property type="molecule type" value="Genomic_DNA"/>
</dbReference>
<dbReference type="AlphaFoldDB" id="A0A0L0NWB4"/>
<dbReference type="VEuPathDB" id="FungiDB:QG37_04802"/>
<reference evidence="2" key="1">
    <citation type="journal article" date="2015" name="BMC Genomics">
        <title>Draft genome of a commonly misdiagnosed multidrug resistant pathogen Candida auris.</title>
        <authorList>
            <person name="Chatterjee S."/>
            <person name="Alampalli S.V."/>
            <person name="Nageshan R.K."/>
            <person name="Chettiar S.T."/>
            <person name="Joshi S."/>
            <person name="Tatu U.S."/>
        </authorList>
    </citation>
    <scope>NUCLEOTIDE SEQUENCE [LARGE SCALE GENOMIC DNA]</scope>
    <source>
        <strain evidence="2">6684</strain>
    </source>
</reference>
<name>A0A0L0NWB4_CANAR</name>
<organism evidence="1 2">
    <name type="scientific">Candidozyma auris</name>
    <name type="common">Yeast</name>
    <name type="synonym">Candida auris</name>
    <dbReference type="NCBI Taxonomy" id="498019"/>
    <lineage>
        <taxon>Eukaryota</taxon>
        <taxon>Fungi</taxon>
        <taxon>Dikarya</taxon>
        <taxon>Ascomycota</taxon>
        <taxon>Saccharomycotina</taxon>
        <taxon>Pichiomycetes</taxon>
        <taxon>Metschnikowiaceae</taxon>
        <taxon>Candidozyma</taxon>
    </lineage>
</organism>
<accession>A0A0L0NWB4</accession>
<evidence type="ECO:0000313" key="1">
    <source>
        <dbReference type="EMBL" id="KND98447.1"/>
    </source>
</evidence>
<gene>
    <name evidence="1" type="ORF">QG37_04802</name>
</gene>